<evidence type="ECO:0000313" key="3">
    <source>
        <dbReference type="EMBL" id="MCP1111032.1"/>
    </source>
</evidence>
<evidence type="ECO:0000256" key="1">
    <source>
        <dbReference type="SAM" id="Phobius"/>
    </source>
</evidence>
<keyword evidence="4" id="KW-1185">Reference proteome</keyword>
<dbReference type="InterPro" id="IPR053150">
    <property type="entry name" value="Teicoplanin_resist-assoc"/>
</dbReference>
<dbReference type="Proteomes" id="UP001523565">
    <property type="component" value="Unassembled WGS sequence"/>
</dbReference>
<feature type="domain" description="VanZ-like" evidence="2">
    <location>
        <begin position="40"/>
        <end position="154"/>
    </location>
</feature>
<evidence type="ECO:0000313" key="4">
    <source>
        <dbReference type="Proteomes" id="UP001523565"/>
    </source>
</evidence>
<comment type="caution">
    <text evidence="3">The sequence shown here is derived from an EMBL/GenBank/DDBJ whole genome shotgun (WGS) entry which is preliminary data.</text>
</comment>
<dbReference type="RefSeq" id="WP_262069913.1">
    <property type="nucleotide sequence ID" value="NZ_JAMXOC010000022.1"/>
</dbReference>
<feature type="transmembrane region" description="Helical" evidence="1">
    <location>
        <begin position="79"/>
        <end position="100"/>
    </location>
</feature>
<keyword evidence="1" id="KW-0472">Membrane</keyword>
<feature type="transmembrane region" description="Helical" evidence="1">
    <location>
        <begin position="6"/>
        <end position="22"/>
    </location>
</feature>
<feature type="transmembrane region" description="Helical" evidence="1">
    <location>
        <begin position="107"/>
        <end position="125"/>
    </location>
</feature>
<feature type="transmembrane region" description="Helical" evidence="1">
    <location>
        <begin position="34"/>
        <end position="59"/>
    </location>
</feature>
<dbReference type="EMBL" id="JAMZFV010000022">
    <property type="protein sequence ID" value="MCP1111032.1"/>
    <property type="molecule type" value="Genomic_DNA"/>
</dbReference>
<dbReference type="PANTHER" id="PTHR36834">
    <property type="entry name" value="MEMBRANE PROTEIN-RELATED"/>
    <property type="match status" value="1"/>
</dbReference>
<feature type="transmembrane region" description="Helical" evidence="1">
    <location>
        <begin position="178"/>
        <end position="199"/>
    </location>
</feature>
<protein>
    <submittedName>
        <fullName evidence="3">VanZ family protein</fullName>
    </submittedName>
</protein>
<dbReference type="InterPro" id="IPR006976">
    <property type="entry name" value="VanZ-like"/>
</dbReference>
<keyword evidence="1" id="KW-0812">Transmembrane</keyword>
<gene>
    <name evidence="3" type="ORF">NK118_12300</name>
</gene>
<dbReference type="PANTHER" id="PTHR36834:SF2">
    <property type="entry name" value="MEMBRANE PROTEIN"/>
    <property type="match status" value="1"/>
</dbReference>
<proteinExistence type="predicted"/>
<sequence length="200" mass="23364">MSLFYRYSVLVVPALIIFFISLSRKKPRYPVAKFIKITLFIIYISMVLSVTGVGTIYDFGKFGEIIRLEEVQLIPFTSIGYLTYTLNIFMFVPLGFLLPFIWRNMDFLKVLLTGFSFSLFIELSQLLNRRVTDIDDLIANTLGCIIGYCIYTLFYKLFRRKGPVMYREKWGIKGEAPLLLFAMLLCNFFLYNWRAAILIP</sequence>
<dbReference type="Pfam" id="PF04892">
    <property type="entry name" value="VanZ"/>
    <property type="match status" value="1"/>
</dbReference>
<name>A0ABT1EP25_9FIRM</name>
<reference evidence="3 4" key="1">
    <citation type="journal article" date="2022" name="Genome Biol. Evol.">
        <title>Host diet, physiology and behaviors set the stage for Lachnospiraceae cladogenesis.</title>
        <authorList>
            <person name="Vera-Ponce De Leon A."/>
            <person name="Schneider M."/>
            <person name="Jahnes B.C."/>
            <person name="Sadowski V."/>
            <person name="Camuy-Velez L.A."/>
            <person name="Duan J."/>
            <person name="Sabree Z.L."/>
        </authorList>
    </citation>
    <scope>NUCLEOTIDE SEQUENCE [LARGE SCALE GENOMIC DNA]</scope>
    <source>
        <strain evidence="3 4">PAL227</strain>
    </source>
</reference>
<feature type="transmembrane region" description="Helical" evidence="1">
    <location>
        <begin position="137"/>
        <end position="158"/>
    </location>
</feature>
<keyword evidence="1" id="KW-1133">Transmembrane helix</keyword>
<organism evidence="3 4">
    <name type="scientific">Ohessyouella blattaphilus</name>
    <dbReference type="NCBI Taxonomy" id="2949333"/>
    <lineage>
        <taxon>Bacteria</taxon>
        <taxon>Bacillati</taxon>
        <taxon>Bacillota</taxon>
        <taxon>Clostridia</taxon>
        <taxon>Lachnospirales</taxon>
        <taxon>Lachnospiraceae</taxon>
        <taxon>Ohessyouella</taxon>
    </lineage>
</organism>
<accession>A0ABT1EP25</accession>
<evidence type="ECO:0000259" key="2">
    <source>
        <dbReference type="Pfam" id="PF04892"/>
    </source>
</evidence>